<dbReference type="InterPro" id="IPR006977">
    <property type="entry name" value="Yip1_dom"/>
</dbReference>
<dbReference type="EMBL" id="FWZX01000004">
    <property type="protein sequence ID" value="SMF07753.1"/>
    <property type="molecule type" value="Genomic_DNA"/>
</dbReference>
<dbReference type="Pfam" id="PF04893">
    <property type="entry name" value="Yip1"/>
    <property type="match status" value="1"/>
</dbReference>
<protein>
    <recommendedName>
        <fullName evidence="6">Yip1 domain-containing protein</fullName>
    </recommendedName>
</protein>
<evidence type="ECO:0000256" key="2">
    <source>
        <dbReference type="ARBA" id="ARBA00022692"/>
    </source>
</evidence>
<keyword evidence="3 5" id="KW-1133">Transmembrane helix</keyword>
<keyword evidence="8" id="KW-1185">Reference proteome</keyword>
<sequence>MTRPTLSEAAVALWAAGRLLRFDPVAWRTFDDTPETFWKSFWAALPVLPLYLLMITLHLSDVAAAGRPVQAGWLETALIVGLAYVISWTAYPLVLFHLTRAMGKERRFVPLVAAMNWLNVPLSLIGTLAVVISELDLLGNLSGLLRIGAQIYVLVCMTQLVVRTLDLRGFPAFGVVLIGVVIDYFLLFATTATLI</sequence>
<reference evidence="7 8" key="1">
    <citation type="submission" date="2017-04" db="EMBL/GenBank/DDBJ databases">
        <authorList>
            <person name="Afonso C.L."/>
            <person name="Miller P.J."/>
            <person name="Scott M.A."/>
            <person name="Spackman E."/>
            <person name="Goraichik I."/>
            <person name="Dimitrov K.M."/>
            <person name="Suarez D.L."/>
            <person name="Swayne D.E."/>
        </authorList>
    </citation>
    <scope>NUCLEOTIDE SEQUENCE [LARGE SCALE GENOMIC DNA]</scope>
    <source>
        <strain evidence="7 8">USBA 355</strain>
    </source>
</reference>
<feature type="transmembrane region" description="Helical" evidence="5">
    <location>
        <begin position="169"/>
        <end position="189"/>
    </location>
</feature>
<keyword evidence="2 5" id="KW-0812">Transmembrane</keyword>
<feature type="domain" description="Yip1" evidence="6">
    <location>
        <begin position="22"/>
        <end position="188"/>
    </location>
</feature>
<keyword evidence="4 5" id="KW-0472">Membrane</keyword>
<evidence type="ECO:0000313" key="8">
    <source>
        <dbReference type="Proteomes" id="UP000192917"/>
    </source>
</evidence>
<evidence type="ECO:0000256" key="1">
    <source>
        <dbReference type="ARBA" id="ARBA00004141"/>
    </source>
</evidence>
<evidence type="ECO:0000259" key="6">
    <source>
        <dbReference type="Pfam" id="PF04893"/>
    </source>
</evidence>
<accession>A0A1Y6BHF3</accession>
<name>A0A1Y6BHF3_9PROT</name>
<comment type="subcellular location">
    <subcellularLocation>
        <location evidence="1">Membrane</location>
        <topology evidence="1">Multi-pass membrane protein</topology>
    </subcellularLocation>
</comment>
<proteinExistence type="predicted"/>
<evidence type="ECO:0000256" key="3">
    <source>
        <dbReference type="ARBA" id="ARBA00022989"/>
    </source>
</evidence>
<dbReference type="GO" id="GO:0016020">
    <property type="term" value="C:membrane"/>
    <property type="evidence" value="ECO:0007669"/>
    <property type="project" value="UniProtKB-SubCell"/>
</dbReference>
<dbReference type="AlphaFoldDB" id="A0A1Y6BHF3"/>
<gene>
    <name evidence="7" type="ORF">SAMN05428998_10489</name>
</gene>
<feature type="transmembrane region" description="Helical" evidence="5">
    <location>
        <begin position="108"/>
        <end position="132"/>
    </location>
</feature>
<evidence type="ECO:0000256" key="4">
    <source>
        <dbReference type="ARBA" id="ARBA00023136"/>
    </source>
</evidence>
<organism evidence="7 8">
    <name type="scientific">Tistlia consotensis USBA 355</name>
    <dbReference type="NCBI Taxonomy" id="560819"/>
    <lineage>
        <taxon>Bacteria</taxon>
        <taxon>Pseudomonadati</taxon>
        <taxon>Pseudomonadota</taxon>
        <taxon>Alphaproteobacteria</taxon>
        <taxon>Rhodospirillales</taxon>
        <taxon>Rhodovibrionaceae</taxon>
        <taxon>Tistlia</taxon>
    </lineage>
</organism>
<feature type="transmembrane region" description="Helical" evidence="5">
    <location>
        <begin position="77"/>
        <end position="96"/>
    </location>
</feature>
<feature type="transmembrane region" description="Helical" evidence="5">
    <location>
        <begin position="144"/>
        <end position="162"/>
    </location>
</feature>
<dbReference type="STRING" id="560819.SAMN05428998_10489"/>
<dbReference type="Proteomes" id="UP000192917">
    <property type="component" value="Unassembled WGS sequence"/>
</dbReference>
<dbReference type="RefSeq" id="WP_085121795.1">
    <property type="nucleotide sequence ID" value="NZ_FWZX01000004.1"/>
</dbReference>
<evidence type="ECO:0000313" key="7">
    <source>
        <dbReference type="EMBL" id="SMF07753.1"/>
    </source>
</evidence>
<feature type="transmembrane region" description="Helical" evidence="5">
    <location>
        <begin position="37"/>
        <end position="57"/>
    </location>
</feature>
<evidence type="ECO:0000256" key="5">
    <source>
        <dbReference type="SAM" id="Phobius"/>
    </source>
</evidence>